<name>A0A9Q0SLJ4_9ROSI</name>
<feature type="region of interest" description="Disordered" evidence="1">
    <location>
        <begin position="1"/>
        <end position="63"/>
    </location>
</feature>
<reference evidence="2" key="1">
    <citation type="submission" date="2022-11" db="EMBL/GenBank/DDBJ databases">
        <authorList>
            <person name="Hyden B.L."/>
            <person name="Feng K."/>
            <person name="Yates T."/>
            <person name="Jawdy S."/>
            <person name="Smart L.B."/>
            <person name="Muchero W."/>
        </authorList>
    </citation>
    <scope>NUCLEOTIDE SEQUENCE</scope>
    <source>
        <tissue evidence="2">Shoot tip</tissue>
    </source>
</reference>
<gene>
    <name evidence="2" type="ORF">OIU74_020176</name>
</gene>
<evidence type="ECO:0000256" key="1">
    <source>
        <dbReference type="SAM" id="MobiDB-lite"/>
    </source>
</evidence>
<comment type="caution">
    <text evidence="2">The sequence shown here is derived from an EMBL/GenBank/DDBJ whole genome shotgun (WGS) entry which is preliminary data.</text>
</comment>
<accession>A0A9Q0SLJ4</accession>
<organism evidence="2 3">
    <name type="scientific">Salix koriyanagi</name>
    <dbReference type="NCBI Taxonomy" id="2511006"/>
    <lineage>
        <taxon>Eukaryota</taxon>
        <taxon>Viridiplantae</taxon>
        <taxon>Streptophyta</taxon>
        <taxon>Embryophyta</taxon>
        <taxon>Tracheophyta</taxon>
        <taxon>Spermatophyta</taxon>
        <taxon>Magnoliopsida</taxon>
        <taxon>eudicotyledons</taxon>
        <taxon>Gunneridae</taxon>
        <taxon>Pentapetalae</taxon>
        <taxon>rosids</taxon>
        <taxon>fabids</taxon>
        <taxon>Malpighiales</taxon>
        <taxon>Salicaceae</taxon>
        <taxon>Saliceae</taxon>
        <taxon>Salix</taxon>
    </lineage>
</organism>
<feature type="compositionally biased region" description="Basic and acidic residues" evidence="1">
    <location>
        <begin position="52"/>
        <end position="61"/>
    </location>
</feature>
<evidence type="ECO:0000313" key="3">
    <source>
        <dbReference type="Proteomes" id="UP001151752"/>
    </source>
</evidence>
<sequence length="76" mass="8404">MTAREDRRVNEGEGLTVSMGSVEMGTVDKESGEATRRQGREKWGCSCGGWKGEGEEKRSEGEGMVVGRRLEERLGR</sequence>
<proteinExistence type="predicted"/>
<evidence type="ECO:0000313" key="2">
    <source>
        <dbReference type="EMBL" id="KAJ6681857.1"/>
    </source>
</evidence>
<keyword evidence="3" id="KW-1185">Reference proteome</keyword>
<reference evidence="2" key="2">
    <citation type="journal article" date="2023" name="Int. J. Mol. Sci.">
        <title>De Novo Assembly and Annotation of 11 Diverse Shrub Willow (Salix) Genomes Reveals Novel Gene Organization in Sex-Linked Regions.</title>
        <authorList>
            <person name="Hyden B."/>
            <person name="Feng K."/>
            <person name="Yates T.B."/>
            <person name="Jawdy S."/>
            <person name="Cereghino C."/>
            <person name="Smart L.B."/>
            <person name="Muchero W."/>
        </authorList>
    </citation>
    <scope>NUCLEOTIDE SEQUENCE</scope>
    <source>
        <tissue evidence="2">Shoot tip</tissue>
    </source>
</reference>
<dbReference type="Proteomes" id="UP001151752">
    <property type="component" value="Chromosome 5"/>
</dbReference>
<feature type="compositionally biased region" description="Basic and acidic residues" evidence="1">
    <location>
        <begin position="1"/>
        <end position="11"/>
    </location>
</feature>
<protein>
    <submittedName>
        <fullName evidence="2">Uncharacterized protein</fullName>
    </submittedName>
</protein>
<feature type="compositionally biased region" description="Basic and acidic residues" evidence="1">
    <location>
        <begin position="26"/>
        <end position="43"/>
    </location>
</feature>
<dbReference type="EMBL" id="JAPFFM010000020">
    <property type="protein sequence ID" value="KAJ6681857.1"/>
    <property type="molecule type" value="Genomic_DNA"/>
</dbReference>
<dbReference type="AlphaFoldDB" id="A0A9Q0SLJ4"/>